<keyword evidence="9" id="KW-1185">Reference proteome</keyword>
<dbReference type="CDD" id="cd06530">
    <property type="entry name" value="S26_SPase_I"/>
    <property type="match status" value="1"/>
</dbReference>
<evidence type="ECO:0000256" key="4">
    <source>
        <dbReference type="ARBA" id="ARBA00023136"/>
    </source>
</evidence>
<dbReference type="GO" id="GO:0004252">
    <property type="term" value="F:serine-type endopeptidase activity"/>
    <property type="evidence" value="ECO:0007669"/>
    <property type="project" value="UniProtKB-UniRule"/>
</dbReference>
<dbReference type="GO" id="GO:0009003">
    <property type="term" value="F:signal peptidase activity"/>
    <property type="evidence" value="ECO:0007669"/>
    <property type="project" value="UniProtKB-EC"/>
</dbReference>
<dbReference type="HOGENOM" id="CLU_117044_0_0_14"/>
<keyword evidence="6" id="KW-0175">Coiled coil</keyword>
<evidence type="ECO:0000256" key="1">
    <source>
        <dbReference type="ARBA" id="ARBA00004370"/>
    </source>
</evidence>
<organism evidence="8 9">
    <name type="scientific">Acholeplasma brassicae</name>
    <dbReference type="NCBI Taxonomy" id="61635"/>
    <lineage>
        <taxon>Bacteria</taxon>
        <taxon>Bacillati</taxon>
        <taxon>Mycoplasmatota</taxon>
        <taxon>Mollicutes</taxon>
        <taxon>Acholeplasmatales</taxon>
        <taxon>Acholeplasmataceae</taxon>
        <taxon>Acholeplasma</taxon>
    </lineage>
</organism>
<evidence type="ECO:0000256" key="7">
    <source>
        <dbReference type="SAM" id="Phobius"/>
    </source>
</evidence>
<gene>
    <name evidence="8" type="primary">sipW</name>
    <name evidence="8" type="ORF">BN85309410</name>
</gene>
<reference evidence="8 9" key="1">
    <citation type="journal article" date="2013" name="J. Mol. Microbiol. Biotechnol.">
        <title>Analysis of the Complete Genomes of Acholeplasma brassicae , A. palmae and A. laidlawii and Their Comparison to the Obligate Parasites from ' Candidatus Phytoplasma'.</title>
        <authorList>
            <person name="Kube M."/>
            <person name="Siewert C."/>
            <person name="Migdoll A.M."/>
            <person name="Duduk B."/>
            <person name="Holz S."/>
            <person name="Rabus R."/>
            <person name="Seemuller E."/>
            <person name="Mitrovic J."/>
            <person name="Muller I."/>
            <person name="Buttner C."/>
            <person name="Reinhardt R."/>
        </authorList>
    </citation>
    <scope>NUCLEOTIDE SEQUENCE [LARGE SCALE GENOMIC DNA]</scope>
    <source>
        <strain evidence="9">0502</strain>
    </source>
</reference>
<evidence type="ECO:0000256" key="2">
    <source>
        <dbReference type="ARBA" id="ARBA00022692"/>
    </source>
</evidence>
<dbReference type="NCBIfam" id="TIGR02228">
    <property type="entry name" value="sigpep_I_arch"/>
    <property type="match status" value="1"/>
</dbReference>
<evidence type="ECO:0000313" key="8">
    <source>
        <dbReference type="EMBL" id="CCV65962.1"/>
    </source>
</evidence>
<dbReference type="GO" id="GO:0016020">
    <property type="term" value="C:membrane"/>
    <property type="evidence" value="ECO:0007669"/>
    <property type="project" value="UniProtKB-SubCell"/>
</dbReference>
<dbReference type="OrthoDB" id="385000at2"/>
<dbReference type="RefSeq" id="WP_030004824.1">
    <property type="nucleotide sequence ID" value="NC_022549.1"/>
</dbReference>
<dbReference type="AlphaFoldDB" id="U4KNN2"/>
<keyword evidence="2 7" id="KW-0812">Transmembrane</keyword>
<dbReference type="STRING" id="61635.BN85309410"/>
<protein>
    <recommendedName>
        <fullName evidence="5">Signal peptidase I</fullName>
        <ecNumber evidence="5">3.4.21.89</ecNumber>
    </recommendedName>
</protein>
<dbReference type="InterPro" id="IPR019533">
    <property type="entry name" value="Peptidase_S26"/>
</dbReference>
<dbReference type="EMBL" id="FO681348">
    <property type="protein sequence ID" value="CCV65962.1"/>
    <property type="molecule type" value="Genomic_DNA"/>
</dbReference>
<evidence type="ECO:0000256" key="3">
    <source>
        <dbReference type="ARBA" id="ARBA00022989"/>
    </source>
</evidence>
<dbReference type="EC" id="3.4.21.89" evidence="5"/>
<keyword evidence="3 7" id="KW-1133">Transmembrane helix</keyword>
<dbReference type="InterPro" id="IPR001733">
    <property type="entry name" value="Peptidase_S26B"/>
</dbReference>
<dbReference type="InterPro" id="IPR036286">
    <property type="entry name" value="LexA/Signal_pep-like_sf"/>
</dbReference>
<evidence type="ECO:0000313" key="9">
    <source>
        <dbReference type="Proteomes" id="UP000032737"/>
    </source>
</evidence>
<accession>U4KNN2</accession>
<evidence type="ECO:0000256" key="5">
    <source>
        <dbReference type="NCBIfam" id="TIGR02228"/>
    </source>
</evidence>
<keyword evidence="4 7" id="KW-0472">Membrane</keyword>
<dbReference type="Proteomes" id="UP000032737">
    <property type="component" value="Chromosome"/>
</dbReference>
<feature type="transmembrane region" description="Helical" evidence="7">
    <location>
        <begin position="150"/>
        <end position="171"/>
    </location>
</feature>
<proteinExistence type="predicted"/>
<dbReference type="GO" id="GO:0006465">
    <property type="term" value="P:signal peptide processing"/>
    <property type="evidence" value="ECO:0007669"/>
    <property type="project" value="UniProtKB-UniRule"/>
</dbReference>
<dbReference type="KEGG" id="abra:BN85309410"/>
<feature type="coiled-coil region" evidence="6">
    <location>
        <begin position="184"/>
        <end position="215"/>
    </location>
</feature>
<evidence type="ECO:0000256" key="6">
    <source>
        <dbReference type="SAM" id="Coils"/>
    </source>
</evidence>
<dbReference type="Gene3D" id="2.10.109.10">
    <property type="entry name" value="Umud Fragment, subunit A"/>
    <property type="match status" value="1"/>
</dbReference>
<name>U4KNN2_9MOLU</name>
<sequence length="216" mass="24366">MKKIMKITTYLLTAFMLVIIFSLVYAGTKAVRNNGIVTLFNRGYSVVMTDSMEPTIQVGEFIIVKTISYDEAYRMVENDEDPVLVYKSSRGIHIVHRAIDISDGSILMKGDNPKAPVDSELVTQDNLVGIVIGQTMAFGLGKLLVNSRSLIFLVAILAFVVLLVMEISSIFKQVKERNELKLNAQFEAEKARIISEEKERLRKELEEELKKEDTTD</sequence>
<comment type="subcellular location">
    <subcellularLocation>
        <location evidence="1">Membrane</location>
    </subcellularLocation>
</comment>
<dbReference type="SUPFAM" id="SSF51306">
    <property type="entry name" value="LexA/Signal peptidase"/>
    <property type="match status" value="1"/>
</dbReference>